<dbReference type="PROSITE" id="PS01009">
    <property type="entry name" value="CRISP_1"/>
    <property type="match status" value="1"/>
</dbReference>
<name>A0A9P7YRK7_9HELO</name>
<feature type="non-terminal residue" evidence="2">
    <location>
        <position position="1"/>
    </location>
</feature>
<evidence type="ECO:0000259" key="1">
    <source>
        <dbReference type="SMART" id="SM00198"/>
    </source>
</evidence>
<dbReference type="PRINTS" id="PR00837">
    <property type="entry name" value="V5TPXLIKE"/>
</dbReference>
<proteinExistence type="predicted"/>
<dbReference type="InterPro" id="IPR018244">
    <property type="entry name" value="Allrgn_V5/Tpx1_CS"/>
</dbReference>
<dbReference type="PANTHER" id="PTHR10334">
    <property type="entry name" value="CYSTEINE-RICH SECRETORY PROTEIN-RELATED"/>
    <property type="match status" value="1"/>
</dbReference>
<dbReference type="OrthoDB" id="43654at2759"/>
<keyword evidence="3" id="KW-1185">Reference proteome</keyword>
<evidence type="ECO:0000313" key="2">
    <source>
        <dbReference type="EMBL" id="KAG9237920.1"/>
    </source>
</evidence>
<dbReference type="PROSITE" id="PS01010">
    <property type="entry name" value="CRISP_2"/>
    <property type="match status" value="1"/>
</dbReference>
<dbReference type="InterPro" id="IPR001283">
    <property type="entry name" value="CRISP-related"/>
</dbReference>
<dbReference type="SMART" id="SM00198">
    <property type="entry name" value="SCP"/>
    <property type="match status" value="1"/>
</dbReference>
<dbReference type="SUPFAM" id="SSF55797">
    <property type="entry name" value="PR-1-like"/>
    <property type="match status" value="1"/>
</dbReference>
<dbReference type="EMBL" id="MU251378">
    <property type="protein sequence ID" value="KAG9237920.1"/>
    <property type="molecule type" value="Genomic_DNA"/>
</dbReference>
<dbReference type="Pfam" id="PF00188">
    <property type="entry name" value="CAP"/>
    <property type="match status" value="1"/>
</dbReference>
<comment type="caution">
    <text evidence="2">The sequence shown here is derived from an EMBL/GenBank/DDBJ whole genome shotgun (WGS) entry which is preliminary data.</text>
</comment>
<gene>
    <name evidence="2" type="ORF">BJ875DRAFT_344146</name>
</gene>
<evidence type="ECO:0000313" key="3">
    <source>
        <dbReference type="Proteomes" id="UP000824998"/>
    </source>
</evidence>
<organism evidence="2 3">
    <name type="scientific">Amylocarpus encephaloides</name>
    <dbReference type="NCBI Taxonomy" id="45428"/>
    <lineage>
        <taxon>Eukaryota</taxon>
        <taxon>Fungi</taxon>
        <taxon>Dikarya</taxon>
        <taxon>Ascomycota</taxon>
        <taxon>Pezizomycotina</taxon>
        <taxon>Leotiomycetes</taxon>
        <taxon>Helotiales</taxon>
        <taxon>Helotiales incertae sedis</taxon>
        <taxon>Amylocarpus</taxon>
    </lineage>
</organism>
<dbReference type="InterPro" id="IPR014044">
    <property type="entry name" value="CAP_dom"/>
</dbReference>
<feature type="non-terminal residue" evidence="2">
    <location>
        <position position="169"/>
    </location>
</feature>
<dbReference type="Gene3D" id="3.40.33.10">
    <property type="entry name" value="CAP"/>
    <property type="match status" value="1"/>
</dbReference>
<accession>A0A9P7YRK7</accession>
<protein>
    <submittedName>
        <fullName evidence="2">Extracellular SCP domain-containing protein Pry1</fullName>
    </submittedName>
</protein>
<feature type="domain" description="SCP" evidence="1">
    <location>
        <begin position="35"/>
        <end position="159"/>
    </location>
</feature>
<dbReference type="AlphaFoldDB" id="A0A9P7YRK7"/>
<dbReference type="Proteomes" id="UP000824998">
    <property type="component" value="Unassembled WGS sequence"/>
</dbReference>
<dbReference type="GO" id="GO:0005576">
    <property type="term" value="C:extracellular region"/>
    <property type="evidence" value="ECO:0007669"/>
    <property type="project" value="InterPro"/>
</dbReference>
<reference evidence="2" key="1">
    <citation type="journal article" date="2021" name="IMA Fungus">
        <title>Genomic characterization of three marine fungi, including Emericellopsis atlantica sp. nov. with signatures of a generalist lifestyle and marine biomass degradation.</title>
        <authorList>
            <person name="Hagestad O.C."/>
            <person name="Hou L."/>
            <person name="Andersen J.H."/>
            <person name="Hansen E.H."/>
            <person name="Altermark B."/>
            <person name="Li C."/>
            <person name="Kuhnert E."/>
            <person name="Cox R.J."/>
            <person name="Crous P.W."/>
            <person name="Spatafora J.W."/>
            <person name="Lail K."/>
            <person name="Amirebrahimi M."/>
            <person name="Lipzen A."/>
            <person name="Pangilinan J."/>
            <person name="Andreopoulos W."/>
            <person name="Hayes R.D."/>
            <person name="Ng V."/>
            <person name="Grigoriev I.V."/>
            <person name="Jackson S.A."/>
            <person name="Sutton T.D.S."/>
            <person name="Dobson A.D.W."/>
            <person name="Rama T."/>
        </authorList>
    </citation>
    <scope>NUCLEOTIDE SEQUENCE</scope>
    <source>
        <strain evidence="2">TRa018bII</strain>
    </source>
</reference>
<sequence>PAVVKPEVKAAAVVTKTSAAPVIAPAATQAAAVDSFEGKMIADHNHFRAQHGVSDLVWNATLASQSADNANKCVFAHSGQQGAGENIAAGSPLSVATTVNMWALERTQYDFANGGFSSATGHFTQVAWKDTTSVGCAQKTCDGQTYITCRYYPAGNYAGEFQNNVFKQV</sequence>
<dbReference type="InterPro" id="IPR035940">
    <property type="entry name" value="CAP_sf"/>
</dbReference>